<dbReference type="AlphaFoldDB" id="A0A9P8Q2E2"/>
<name>A0A9P8Q2E2_WICPI</name>
<reference evidence="2" key="2">
    <citation type="submission" date="2021-01" db="EMBL/GenBank/DDBJ databases">
        <authorList>
            <person name="Schikora-Tamarit M.A."/>
        </authorList>
    </citation>
    <scope>NUCLEOTIDE SEQUENCE</scope>
    <source>
        <strain evidence="2">CBS2887</strain>
    </source>
</reference>
<feature type="chain" id="PRO_5040161759" evidence="1">
    <location>
        <begin position="17"/>
        <end position="173"/>
    </location>
</feature>
<reference evidence="2" key="1">
    <citation type="journal article" date="2021" name="Open Biol.">
        <title>Shared evolutionary footprints suggest mitochondrial oxidative damage underlies multiple complex I losses in fungi.</title>
        <authorList>
            <person name="Schikora-Tamarit M.A."/>
            <person name="Marcet-Houben M."/>
            <person name="Nosek J."/>
            <person name="Gabaldon T."/>
        </authorList>
    </citation>
    <scope>NUCLEOTIDE SEQUENCE</scope>
    <source>
        <strain evidence="2">CBS2887</strain>
    </source>
</reference>
<organism evidence="2 3">
    <name type="scientific">Wickerhamomyces pijperi</name>
    <name type="common">Yeast</name>
    <name type="synonym">Pichia pijperi</name>
    <dbReference type="NCBI Taxonomy" id="599730"/>
    <lineage>
        <taxon>Eukaryota</taxon>
        <taxon>Fungi</taxon>
        <taxon>Dikarya</taxon>
        <taxon>Ascomycota</taxon>
        <taxon>Saccharomycotina</taxon>
        <taxon>Saccharomycetes</taxon>
        <taxon>Phaffomycetales</taxon>
        <taxon>Wickerhamomycetaceae</taxon>
        <taxon>Wickerhamomyces</taxon>
    </lineage>
</organism>
<accession>A0A9P8Q2E2</accession>
<gene>
    <name evidence="2" type="ORF">WICPIJ_007453</name>
</gene>
<sequence length="173" mass="18188">MIPIFLAWELFPVVVAISFKFLNTSMTVKALVVDSIWANTSTTALYGIGFPETNLVESFTDGLSVSNLAKFISSALSSSTSSGSMASYSSSESDLTADGFSDSSVPELEAAVMGFLIGDVDLELAFLGEVGGVTEADLFFGEEEGEDLVFLTLTGCEISSSSSSSMIALFLFS</sequence>
<dbReference type="Proteomes" id="UP000774326">
    <property type="component" value="Unassembled WGS sequence"/>
</dbReference>
<protein>
    <submittedName>
        <fullName evidence="2">Uncharacterized protein</fullName>
    </submittedName>
</protein>
<keyword evidence="3" id="KW-1185">Reference proteome</keyword>
<proteinExistence type="predicted"/>
<evidence type="ECO:0000313" key="2">
    <source>
        <dbReference type="EMBL" id="KAH3681579.1"/>
    </source>
</evidence>
<evidence type="ECO:0000256" key="1">
    <source>
        <dbReference type="SAM" id="SignalP"/>
    </source>
</evidence>
<evidence type="ECO:0000313" key="3">
    <source>
        <dbReference type="Proteomes" id="UP000774326"/>
    </source>
</evidence>
<keyword evidence="1" id="KW-0732">Signal</keyword>
<feature type="signal peptide" evidence="1">
    <location>
        <begin position="1"/>
        <end position="16"/>
    </location>
</feature>
<comment type="caution">
    <text evidence="2">The sequence shown here is derived from an EMBL/GenBank/DDBJ whole genome shotgun (WGS) entry which is preliminary data.</text>
</comment>
<dbReference type="EMBL" id="JAEUBG010004367">
    <property type="protein sequence ID" value="KAH3681579.1"/>
    <property type="molecule type" value="Genomic_DNA"/>
</dbReference>